<name>A0ABW3K0W6_9BACT</name>
<dbReference type="EMBL" id="JBHTKA010000003">
    <property type="protein sequence ID" value="MFD0999895.1"/>
    <property type="molecule type" value="Genomic_DNA"/>
</dbReference>
<reference evidence="2" key="1">
    <citation type="journal article" date="2019" name="Int. J. Syst. Evol. Microbiol.">
        <title>The Global Catalogue of Microorganisms (GCM) 10K type strain sequencing project: providing services to taxonomists for standard genome sequencing and annotation.</title>
        <authorList>
            <consortium name="The Broad Institute Genomics Platform"/>
            <consortium name="The Broad Institute Genome Sequencing Center for Infectious Disease"/>
            <person name="Wu L."/>
            <person name="Ma J."/>
        </authorList>
    </citation>
    <scope>NUCLEOTIDE SEQUENCE [LARGE SCALE GENOMIC DNA]</scope>
    <source>
        <strain evidence="2">CCUG 58938</strain>
    </source>
</reference>
<organism evidence="1 2">
    <name type="scientific">Ohtaekwangia kribbensis</name>
    <dbReference type="NCBI Taxonomy" id="688913"/>
    <lineage>
        <taxon>Bacteria</taxon>
        <taxon>Pseudomonadati</taxon>
        <taxon>Bacteroidota</taxon>
        <taxon>Cytophagia</taxon>
        <taxon>Cytophagales</taxon>
        <taxon>Fulvivirgaceae</taxon>
        <taxon>Ohtaekwangia</taxon>
    </lineage>
</organism>
<gene>
    <name evidence="1" type="ORF">ACFQ21_11295</name>
</gene>
<evidence type="ECO:0000313" key="1">
    <source>
        <dbReference type="EMBL" id="MFD0999895.1"/>
    </source>
</evidence>
<accession>A0ABW3K0W6</accession>
<proteinExistence type="predicted"/>
<keyword evidence="2" id="KW-1185">Reference proteome</keyword>
<evidence type="ECO:0000313" key="2">
    <source>
        <dbReference type="Proteomes" id="UP001597112"/>
    </source>
</evidence>
<dbReference type="RefSeq" id="WP_377579009.1">
    <property type="nucleotide sequence ID" value="NZ_JBHTKA010000003.1"/>
</dbReference>
<comment type="caution">
    <text evidence="1">The sequence shown here is derived from an EMBL/GenBank/DDBJ whole genome shotgun (WGS) entry which is preliminary data.</text>
</comment>
<protein>
    <submittedName>
        <fullName evidence="1">Uncharacterized protein</fullName>
    </submittedName>
</protein>
<sequence length="207" mass="25014">MKQYTLKAGPFDRARTLTIAPDKIRYDEFDLKSRGYNEILKSEVADFKYIAEPIRWDLITVGRKYTITIKDREGKLMTIRFKNFFWQKNHYDKIFTEVITLLWEHYFKDVVDQYLIRFYEHQETVHIGKLNIHQQGIDVAGTGLNFTWEELEFKAYTRFFVLSKRDKPEFHIWIDYNEWHTEILYSLIKTIVTEKRTSNMMAASKND</sequence>
<dbReference type="Proteomes" id="UP001597112">
    <property type="component" value="Unassembled WGS sequence"/>
</dbReference>